<dbReference type="Gene3D" id="3.40.50.720">
    <property type="entry name" value="NAD(P)-binding Rossmann-like Domain"/>
    <property type="match status" value="1"/>
</dbReference>
<dbReference type="InterPro" id="IPR052698">
    <property type="entry name" value="MoCofactor_Util/Proc"/>
</dbReference>
<comment type="caution">
    <text evidence="5">The sequence shown here is derived from an EMBL/GenBank/DDBJ whole genome shotgun (WGS) entry which is preliminary data.</text>
</comment>
<dbReference type="Pfam" id="PF13478">
    <property type="entry name" value="XdhC_C"/>
    <property type="match status" value="1"/>
</dbReference>
<dbReference type="Pfam" id="PF12804">
    <property type="entry name" value="NTP_transf_3"/>
    <property type="match status" value="1"/>
</dbReference>
<name>A0A3B9GXM5_9PROT</name>
<evidence type="ECO:0000259" key="3">
    <source>
        <dbReference type="Pfam" id="PF12804"/>
    </source>
</evidence>
<evidence type="ECO:0000256" key="1">
    <source>
        <dbReference type="ARBA" id="ARBA00022842"/>
    </source>
</evidence>
<evidence type="ECO:0000313" key="5">
    <source>
        <dbReference type="EMBL" id="HAE27215.1"/>
    </source>
</evidence>
<dbReference type="InterPro" id="IPR003777">
    <property type="entry name" value="XdhC_CoxI"/>
</dbReference>
<dbReference type="CDD" id="cd04182">
    <property type="entry name" value="GT_2_like_f"/>
    <property type="match status" value="1"/>
</dbReference>
<proteinExistence type="predicted"/>
<dbReference type="PANTHER" id="PTHR30388">
    <property type="entry name" value="ALDEHYDE OXIDOREDUCTASE MOLYBDENUM COFACTOR ASSEMBLY PROTEIN"/>
    <property type="match status" value="1"/>
</dbReference>
<dbReference type="Gene3D" id="3.90.550.10">
    <property type="entry name" value="Spore Coat Polysaccharide Biosynthesis Protein SpsA, Chain A"/>
    <property type="match status" value="1"/>
</dbReference>
<dbReference type="EMBL" id="DMAN01000191">
    <property type="protein sequence ID" value="HAE27215.1"/>
    <property type="molecule type" value="Genomic_DNA"/>
</dbReference>
<gene>
    <name evidence="5" type="ORF">DCG58_08655</name>
</gene>
<dbReference type="SUPFAM" id="SSF53448">
    <property type="entry name" value="Nucleotide-diphospho-sugar transferases"/>
    <property type="match status" value="1"/>
</dbReference>
<feature type="domain" description="XdhC Rossmann" evidence="4">
    <location>
        <begin position="151"/>
        <end position="291"/>
    </location>
</feature>
<reference evidence="5 6" key="1">
    <citation type="journal article" date="2018" name="Nat. Biotechnol.">
        <title>A standardized bacterial taxonomy based on genome phylogeny substantially revises the tree of life.</title>
        <authorList>
            <person name="Parks D.H."/>
            <person name="Chuvochina M."/>
            <person name="Waite D.W."/>
            <person name="Rinke C."/>
            <person name="Skarshewski A."/>
            <person name="Chaumeil P.A."/>
            <person name="Hugenholtz P."/>
        </authorList>
    </citation>
    <scope>NUCLEOTIDE SEQUENCE [LARGE SCALE GENOMIC DNA]</scope>
    <source>
        <strain evidence="5">UBA8733</strain>
    </source>
</reference>
<evidence type="ECO:0000259" key="2">
    <source>
        <dbReference type="Pfam" id="PF02625"/>
    </source>
</evidence>
<feature type="domain" description="MobA-like NTP transferase" evidence="3">
    <location>
        <begin position="308"/>
        <end position="470"/>
    </location>
</feature>
<keyword evidence="1" id="KW-0460">Magnesium</keyword>
<dbReference type="Proteomes" id="UP000259610">
    <property type="component" value="Unassembled WGS sequence"/>
</dbReference>
<dbReference type="InterPro" id="IPR029044">
    <property type="entry name" value="Nucleotide-diphossugar_trans"/>
</dbReference>
<dbReference type="GO" id="GO:0016779">
    <property type="term" value="F:nucleotidyltransferase activity"/>
    <property type="evidence" value="ECO:0007669"/>
    <property type="project" value="UniProtKB-ARBA"/>
</dbReference>
<dbReference type="PANTHER" id="PTHR30388:SF4">
    <property type="entry name" value="MOLYBDENUM COFACTOR INSERTION CHAPERONE PAOD"/>
    <property type="match status" value="1"/>
</dbReference>
<dbReference type="Pfam" id="PF02625">
    <property type="entry name" value="XdhC_CoxI"/>
    <property type="match status" value="1"/>
</dbReference>
<evidence type="ECO:0000259" key="4">
    <source>
        <dbReference type="Pfam" id="PF13478"/>
    </source>
</evidence>
<dbReference type="InterPro" id="IPR027051">
    <property type="entry name" value="XdhC_Rossmann_dom"/>
</dbReference>
<dbReference type="AlphaFoldDB" id="A0A3B9GXM5"/>
<evidence type="ECO:0000313" key="6">
    <source>
        <dbReference type="Proteomes" id="UP000259610"/>
    </source>
</evidence>
<organism evidence="5 6">
    <name type="scientific">Hyphomonas adhaerens</name>
    <dbReference type="NCBI Taxonomy" id="81029"/>
    <lineage>
        <taxon>Bacteria</taxon>
        <taxon>Pseudomonadati</taxon>
        <taxon>Pseudomonadota</taxon>
        <taxon>Alphaproteobacteria</taxon>
        <taxon>Hyphomonadales</taxon>
        <taxon>Hyphomonadaceae</taxon>
        <taxon>Hyphomonas</taxon>
    </lineage>
</organism>
<dbReference type="InterPro" id="IPR025877">
    <property type="entry name" value="MobA-like_NTP_Trfase"/>
</dbReference>
<dbReference type="RefSeq" id="WP_272988273.1">
    <property type="nucleotide sequence ID" value="NZ_CAJWRG010000079.1"/>
</dbReference>
<feature type="domain" description="XdhC- CoxI" evidence="2">
    <location>
        <begin position="22"/>
        <end position="88"/>
    </location>
</feature>
<accession>A0A3B9GXM5</accession>
<sequence>MADPSRLYAEHPQDVLGQWLIWRQSGPVALVVVSSTQGGSVRSPGALMAVGADGRKCGYISGGCVDADVVLQAKQAIVENKSLSLRYGDGSPFIDMPLPCGGAIEIVILPDANEAGLRKCHDTLYARKRAQLSLPGLSTTFTYTPKLNVRIAGRGADALALARLVRASGYGLTLQLRDGEDIDEAALEGFNDVVPLKTPQDLPVSADDAWTAFILMFHDPDWETALLKQALQGKAFYVGAVGSQKTQSRRQMRLEQEGVEPEQIARVRGPVGLLPSMRDSSMLAVSALAEIVGAYTHAQTSPFSDTAVILLSAGQSKRFESGDKLLSELSGKPVLSHAAMHLSDEPCAARIAVTGPGQPDRQRILKSAGWEIVENSDPAAGQSTSLKAAIDTAAGLPNVGHALILLADMPFVSDRHLLALRNAMTPGISAVMSAVGDTLCPPAIFSRNTFDALVNIPGDVGARHVFRSLSNTKTIPLPQQEAIDVDTTEDLARATGALMT</sequence>
<protein>
    <submittedName>
        <fullName evidence="5">Xanthine dehydrogenase</fullName>
    </submittedName>
</protein>